<dbReference type="AlphaFoldDB" id="A0A016BS50"/>
<gene>
    <name evidence="1" type="ORF">M076_3103</name>
</gene>
<accession>A0A016BS50</accession>
<dbReference type="PATRIC" id="fig|1339280.3.peg.2962"/>
<proteinExistence type="predicted"/>
<comment type="caution">
    <text evidence="1">The sequence shown here is derived from an EMBL/GenBank/DDBJ whole genome shotgun (WGS) entry which is preliminary data.</text>
</comment>
<dbReference type="EMBL" id="JGDM01000075">
    <property type="protein sequence ID" value="EXZ43426.1"/>
    <property type="molecule type" value="Genomic_DNA"/>
</dbReference>
<protein>
    <submittedName>
        <fullName evidence="1">Uncharacterized protein</fullName>
    </submittedName>
</protein>
<dbReference type="RefSeq" id="WP_032570966.1">
    <property type="nucleotide sequence ID" value="NZ_JGDM01000075.1"/>
</dbReference>
<dbReference type="Proteomes" id="UP000022272">
    <property type="component" value="Unassembled WGS sequence"/>
</dbReference>
<evidence type="ECO:0000313" key="1">
    <source>
        <dbReference type="EMBL" id="EXZ43426.1"/>
    </source>
</evidence>
<organism evidence="1 2">
    <name type="scientific">Bacteroides fragilis str. 2-F-2 #4</name>
    <dbReference type="NCBI Taxonomy" id="1339280"/>
    <lineage>
        <taxon>Bacteria</taxon>
        <taxon>Pseudomonadati</taxon>
        <taxon>Bacteroidota</taxon>
        <taxon>Bacteroidia</taxon>
        <taxon>Bacteroidales</taxon>
        <taxon>Bacteroidaceae</taxon>
        <taxon>Bacteroides</taxon>
    </lineage>
</organism>
<sequence>MKWMILIFLNFLFCAQLVGQVSRPDRNLLRGETYVIEVPKGWKRPSAVHSCNDEPLKRVNGKYETTKFMRVYSKRKDRCGAVLTIMEIQKCASFQEIFKEDSIGASTDTTQVKVIYKSVNSKNGVKKMAFTSYKAERHPETNELSALQKAEWYLQGRENVYYISFTSCSLFLELLPQIKDIVASLKEL</sequence>
<reference evidence="1 2" key="1">
    <citation type="submission" date="2014-02" db="EMBL/GenBank/DDBJ databases">
        <authorList>
            <person name="Sears C."/>
            <person name="Carroll K."/>
            <person name="Sack B.R."/>
            <person name="Qadri F."/>
            <person name="Myers L.L."/>
            <person name="Chung G.-T."/>
            <person name="Escheverria P."/>
            <person name="Fraser C.M."/>
            <person name="Sadzewicz L."/>
            <person name="Shefchek K.A."/>
            <person name="Tallon L."/>
            <person name="Das S.P."/>
            <person name="Daugherty S."/>
            <person name="Mongodin E.F."/>
        </authorList>
    </citation>
    <scope>NUCLEOTIDE SEQUENCE [LARGE SCALE GENOMIC DNA]</scope>
    <source>
        <strain evidence="1 2">2-F-2 #4</strain>
    </source>
</reference>
<name>A0A016BS50_BACFG</name>
<evidence type="ECO:0000313" key="2">
    <source>
        <dbReference type="Proteomes" id="UP000022272"/>
    </source>
</evidence>